<evidence type="ECO:0000313" key="2">
    <source>
        <dbReference type="EMBL" id="MBD2198306.1"/>
    </source>
</evidence>
<keyword evidence="3" id="KW-1185">Reference proteome</keyword>
<gene>
    <name evidence="2" type="ORF">H6G24_22840</name>
</gene>
<sequence>MLNNISKFCSSRQAVIPAAALIITLGVFGEQIKSVLSHPITIDSQNLSGNYLLPKPREVKAQTNKDYWMSENLQQPSAQGSAEALKAAPETTALATKAEQSASGVRNLPVSNLPTEDGLYLYGQSPKPNQLGQGYIIFEKRQATVRGALYMPSSEFSCFQGTIDRSGELAMTVNASPDGNNYHPVATTSTTPNINEDAFTSYPYSVALQDYHQLKSISANDRHILQMCSQISPN</sequence>
<feature type="region of interest" description="Disordered" evidence="1">
    <location>
        <begin position="78"/>
        <end position="100"/>
    </location>
</feature>
<accession>A0ABR8AE54</accession>
<reference evidence="2 3" key="1">
    <citation type="journal article" date="2020" name="ISME J.">
        <title>Comparative genomics reveals insights into cyanobacterial evolution and habitat adaptation.</title>
        <authorList>
            <person name="Chen M.Y."/>
            <person name="Teng W.K."/>
            <person name="Zhao L."/>
            <person name="Hu C.X."/>
            <person name="Zhou Y.K."/>
            <person name="Han B.P."/>
            <person name="Song L.R."/>
            <person name="Shu W.S."/>
        </authorList>
    </citation>
    <scope>NUCLEOTIDE SEQUENCE [LARGE SCALE GENOMIC DNA]</scope>
    <source>
        <strain evidence="2 3">FACHB-288</strain>
    </source>
</reference>
<comment type="caution">
    <text evidence="2">The sequence shown here is derived from an EMBL/GenBank/DDBJ whole genome shotgun (WGS) entry which is preliminary data.</text>
</comment>
<name>A0ABR8AE54_9CYAN</name>
<evidence type="ECO:0000256" key="1">
    <source>
        <dbReference type="SAM" id="MobiDB-lite"/>
    </source>
</evidence>
<organism evidence="2 3">
    <name type="scientific">Calothrix parietina FACHB-288</name>
    <dbReference type="NCBI Taxonomy" id="2692896"/>
    <lineage>
        <taxon>Bacteria</taxon>
        <taxon>Bacillati</taxon>
        <taxon>Cyanobacteriota</taxon>
        <taxon>Cyanophyceae</taxon>
        <taxon>Nostocales</taxon>
        <taxon>Calotrichaceae</taxon>
        <taxon>Calothrix</taxon>
    </lineage>
</organism>
<dbReference type="RefSeq" id="WP_190545804.1">
    <property type="nucleotide sequence ID" value="NZ_CAWPNO010000072.1"/>
</dbReference>
<evidence type="ECO:0000313" key="3">
    <source>
        <dbReference type="Proteomes" id="UP000658514"/>
    </source>
</evidence>
<protein>
    <submittedName>
        <fullName evidence="2">Uncharacterized protein</fullName>
    </submittedName>
</protein>
<dbReference type="EMBL" id="JACJQH010000039">
    <property type="protein sequence ID" value="MBD2198306.1"/>
    <property type="molecule type" value="Genomic_DNA"/>
</dbReference>
<proteinExistence type="predicted"/>
<dbReference type="Proteomes" id="UP000658514">
    <property type="component" value="Unassembled WGS sequence"/>
</dbReference>